<evidence type="ECO:0000256" key="7">
    <source>
        <dbReference type="ARBA" id="ARBA00071400"/>
    </source>
</evidence>
<dbReference type="GO" id="GO:0006364">
    <property type="term" value="P:rRNA processing"/>
    <property type="evidence" value="ECO:0007669"/>
    <property type="project" value="UniProtKB-KW"/>
</dbReference>
<feature type="compositionally biased region" description="Basic and acidic residues" evidence="8">
    <location>
        <begin position="161"/>
        <end position="190"/>
    </location>
</feature>
<dbReference type="EnsemblMetazoa" id="XM_038201500.1">
    <property type="protein sequence ID" value="XP_038057428.1"/>
    <property type="gene ID" value="LOC119729016"/>
</dbReference>
<comment type="function">
    <text evidence="5">Involved in rRNA-processing and ribosome biogenesis.</text>
</comment>
<proteinExistence type="inferred from homology"/>
<feature type="region of interest" description="Disordered" evidence="8">
    <location>
        <begin position="161"/>
        <end position="251"/>
    </location>
</feature>
<evidence type="ECO:0000313" key="11">
    <source>
        <dbReference type="Proteomes" id="UP000887568"/>
    </source>
</evidence>
<protein>
    <recommendedName>
        <fullName evidence="7">rRNA-processing protein UTP23 homolog</fullName>
    </recommendedName>
</protein>
<evidence type="ECO:0000256" key="3">
    <source>
        <dbReference type="ARBA" id="ARBA00022552"/>
    </source>
</evidence>
<reference evidence="10" key="1">
    <citation type="submission" date="2022-11" db="UniProtKB">
        <authorList>
            <consortium name="EnsemblMetazoa"/>
        </authorList>
    </citation>
    <scope>IDENTIFICATION</scope>
</reference>
<evidence type="ECO:0000313" key="10">
    <source>
        <dbReference type="EnsemblMetazoa" id="XP_038057428.1"/>
    </source>
</evidence>
<sequence>MKIKRYKHARRHLGFYKNVFNFREPHLVLVDGTFTCVALRHQTNIKEQLPKYLDGEVQLLSTRCAITETESLGKELYGAANILRRYKMLDCRHRDVPIAAADCFKALIGQDNGHHYYIATQDPELTEFAHSVPGTPLLYMNMNAIILEKPSPTSLDHADKLTKQKMKPSEHQKETLKRLKGPVDRAGAENRRKRKRAKEPNPLSMKKKKKIKTVEKVREEGERSKKRSRRRRQRSEVVTNVTERSGHSESR</sequence>
<evidence type="ECO:0000256" key="8">
    <source>
        <dbReference type="SAM" id="MobiDB-lite"/>
    </source>
</evidence>
<evidence type="ECO:0000256" key="6">
    <source>
        <dbReference type="ARBA" id="ARBA00038503"/>
    </source>
</evidence>
<comment type="subcellular location">
    <subcellularLocation>
        <location evidence="1">Nucleus</location>
        <location evidence="1">Nucleolus</location>
    </subcellularLocation>
</comment>
<name>A0A914A0M4_PATMI</name>
<evidence type="ECO:0000256" key="4">
    <source>
        <dbReference type="ARBA" id="ARBA00023242"/>
    </source>
</evidence>
<dbReference type="InterPro" id="IPR006984">
    <property type="entry name" value="Fcf1/UTP23"/>
</dbReference>
<comment type="similarity">
    <text evidence="6">Belongs to the UTP23/FCF1 family. UTP23 subfamily.</text>
</comment>
<feature type="compositionally biased region" description="Basic residues" evidence="8">
    <location>
        <begin position="224"/>
        <end position="233"/>
    </location>
</feature>
<evidence type="ECO:0000256" key="5">
    <source>
        <dbReference type="ARBA" id="ARBA00037300"/>
    </source>
</evidence>
<dbReference type="OrthoDB" id="25675at2759"/>
<dbReference type="GO" id="GO:0032040">
    <property type="term" value="C:small-subunit processome"/>
    <property type="evidence" value="ECO:0007669"/>
    <property type="project" value="InterPro"/>
</dbReference>
<dbReference type="Proteomes" id="UP000887568">
    <property type="component" value="Unplaced"/>
</dbReference>
<keyword evidence="4" id="KW-0539">Nucleus</keyword>
<evidence type="ECO:0000256" key="2">
    <source>
        <dbReference type="ARBA" id="ARBA00022517"/>
    </source>
</evidence>
<dbReference type="RefSeq" id="XP_038057428.1">
    <property type="nucleotide sequence ID" value="XM_038201500.1"/>
</dbReference>
<dbReference type="SUPFAM" id="SSF88723">
    <property type="entry name" value="PIN domain-like"/>
    <property type="match status" value="1"/>
</dbReference>
<dbReference type="AlphaFoldDB" id="A0A914A0M4"/>
<dbReference type="CDD" id="cd09866">
    <property type="entry name" value="PIN_Fcf1-Utp23-H"/>
    <property type="match status" value="1"/>
</dbReference>
<dbReference type="InterPro" id="IPR057776">
    <property type="entry name" value="UTP23_sensor"/>
</dbReference>
<dbReference type="InterPro" id="IPR029060">
    <property type="entry name" value="PIN-like_dom_sf"/>
</dbReference>
<feature type="compositionally biased region" description="Basic and acidic residues" evidence="8">
    <location>
        <begin position="212"/>
        <end position="223"/>
    </location>
</feature>
<dbReference type="FunFam" id="3.40.50.1010:FF:000006">
    <property type="entry name" value="rRNA-processing protein UTP23 homolog"/>
    <property type="match status" value="1"/>
</dbReference>
<dbReference type="Gene3D" id="3.40.50.1010">
    <property type="entry name" value="5'-nuclease"/>
    <property type="match status" value="1"/>
</dbReference>
<keyword evidence="2" id="KW-0690">Ribosome biogenesis</keyword>
<evidence type="ECO:0000256" key="1">
    <source>
        <dbReference type="ARBA" id="ARBA00004604"/>
    </source>
</evidence>
<dbReference type="Pfam" id="PF24779">
    <property type="entry name" value="UTP23_sensor"/>
    <property type="match status" value="1"/>
</dbReference>
<feature type="domain" description="UTP23 sensor motif region" evidence="9">
    <location>
        <begin position="191"/>
        <end position="210"/>
    </location>
</feature>
<keyword evidence="11" id="KW-1185">Reference proteome</keyword>
<organism evidence="10 11">
    <name type="scientific">Patiria miniata</name>
    <name type="common">Bat star</name>
    <name type="synonym">Asterina miniata</name>
    <dbReference type="NCBI Taxonomy" id="46514"/>
    <lineage>
        <taxon>Eukaryota</taxon>
        <taxon>Metazoa</taxon>
        <taxon>Echinodermata</taxon>
        <taxon>Eleutherozoa</taxon>
        <taxon>Asterozoa</taxon>
        <taxon>Asteroidea</taxon>
        <taxon>Valvatacea</taxon>
        <taxon>Valvatida</taxon>
        <taxon>Asterinidae</taxon>
        <taxon>Patiria</taxon>
    </lineage>
</organism>
<dbReference type="GeneID" id="119729016"/>
<dbReference type="OMA" id="CCMQALY"/>
<accession>A0A914A0M4</accession>
<dbReference type="PANTHER" id="PTHR12416">
    <property type="entry name" value="RRNA-PROCESSING PROTEIN UTP23 HOMOLOG"/>
    <property type="match status" value="1"/>
</dbReference>
<keyword evidence="3" id="KW-0698">rRNA processing</keyword>
<evidence type="ECO:0000259" key="9">
    <source>
        <dbReference type="Pfam" id="PF24779"/>
    </source>
</evidence>
<dbReference type="Pfam" id="PF04900">
    <property type="entry name" value="Fcf1"/>
    <property type="match status" value="1"/>
</dbReference>